<dbReference type="PANTHER" id="PTHR43544">
    <property type="entry name" value="SHORT-CHAIN DEHYDROGENASE/REDUCTASE"/>
    <property type="match status" value="1"/>
</dbReference>
<comment type="caution">
    <text evidence="1">The sequence shown here is derived from an EMBL/GenBank/DDBJ whole genome shotgun (WGS) entry which is preliminary data.</text>
</comment>
<dbReference type="GO" id="GO:0016491">
    <property type="term" value="F:oxidoreductase activity"/>
    <property type="evidence" value="ECO:0007669"/>
    <property type="project" value="TreeGrafter"/>
</dbReference>
<dbReference type="EMBL" id="JABAIK010000003">
    <property type="protein sequence ID" value="NLS12099.1"/>
    <property type="molecule type" value="Genomic_DNA"/>
</dbReference>
<evidence type="ECO:0000313" key="1">
    <source>
        <dbReference type="EMBL" id="NLS12099.1"/>
    </source>
</evidence>
<dbReference type="SUPFAM" id="SSF51735">
    <property type="entry name" value="NAD(P)-binding Rossmann-fold domains"/>
    <property type="match status" value="1"/>
</dbReference>
<dbReference type="InterPro" id="IPR036291">
    <property type="entry name" value="NAD(P)-bd_dom_sf"/>
</dbReference>
<keyword evidence="2" id="KW-1185">Reference proteome</keyword>
<organism evidence="1 2">
    <name type="scientific">Vibrio agarilyticus</name>
    <dbReference type="NCBI Taxonomy" id="2726741"/>
    <lineage>
        <taxon>Bacteria</taxon>
        <taxon>Pseudomonadati</taxon>
        <taxon>Pseudomonadota</taxon>
        <taxon>Gammaproteobacteria</taxon>
        <taxon>Vibrionales</taxon>
        <taxon>Vibrionaceae</taxon>
        <taxon>Vibrio</taxon>
    </lineage>
</organism>
<dbReference type="RefSeq" id="WP_168835205.1">
    <property type="nucleotide sequence ID" value="NZ_JABAIK010000003.1"/>
</dbReference>
<dbReference type="GO" id="GO:0005737">
    <property type="term" value="C:cytoplasm"/>
    <property type="evidence" value="ECO:0007669"/>
    <property type="project" value="TreeGrafter"/>
</dbReference>
<accession>A0A7X8YFX6</accession>
<dbReference type="InterPro" id="IPR051468">
    <property type="entry name" value="Fungal_SecMetab_SDRs"/>
</dbReference>
<protein>
    <submittedName>
        <fullName evidence="1">SDR family NAD(P)-dependent oxidoreductase</fullName>
    </submittedName>
</protein>
<sequence length="268" mass="29719">MHVLVIGGTGGIGSAVVKALLTHKGVTAVHATYCHSSPIDTKNSHQEKAVQTVALEEKTNPNDPYWYPLDLESESDIEGLASRLDTVDWIINAAGVLQPHDGLEHKTEQSQKSRHRAPEKRLQALSYSWFMQSMAINAASHLLVAKAFEPHLRRSHQPRYLALSAKVGSIQDNRRGGWYSYRCSKAALNMAIKTLSIEWQRTLPKAAIIAYHPGTTDSRLSRPFQNHLAPGQLQTTDTSAHQLINTLLNLTPEQTGLFLSYSGEVLPW</sequence>
<dbReference type="PANTHER" id="PTHR43544:SF12">
    <property type="entry name" value="NAD(P)-BINDING ROSSMANN-FOLD SUPERFAMILY PROTEIN"/>
    <property type="match status" value="1"/>
</dbReference>
<dbReference type="Proteomes" id="UP000535589">
    <property type="component" value="Unassembled WGS sequence"/>
</dbReference>
<dbReference type="PRINTS" id="PR00081">
    <property type="entry name" value="GDHRDH"/>
</dbReference>
<gene>
    <name evidence="1" type="ORF">HGP28_04225</name>
</gene>
<evidence type="ECO:0000313" key="2">
    <source>
        <dbReference type="Proteomes" id="UP000535589"/>
    </source>
</evidence>
<dbReference type="InterPro" id="IPR002347">
    <property type="entry name" value="SDR_fam"/>
</dbReference>
<name>A0A7X8YFX6_9VIBR</name>
<reference evidence="1 2" key="1">
    <citation type="submission" date="2020-04" db="EMBL/GenBank/DDBJ databases">
        <title>Vibrio sp. SM6, a novel species isolated from seawater.</title>
        <authorList>
            <person name="Wang X."/>
        </authorList>
    </citation>
    <scope>NUCLEOTIDE SEQUENCE [LARGE SCALE GENOMIC DNA]</scope>
    <source>
        <strain evidence="1 2">SM6</strain>
    </source>
</reference>
<dbReference type="Pfam" id="PF00106">
    <property type="entry name" value="adh_short"/>
    <property type="match status" value="1"/>
</dbReference>
<dbReference type="AlphaFoldDB" id="A0A7X8YFX6"/>
<dbReference type="Gene3D" id="3.40.50.720">
    <property type="entry name" value="NAD(P)-binding Rossmann-like Domain"/>
    <property type="match status" value="1"/>
</dbReference>
<proteinExistence type="predicted"/>